<evidence type="ECO:0000256" key="1">
    <source>
        <dbReference type="ARBA" id="ARBA00004498"/>
    </source>
</evidence>
<keyword evidence="12" id="KW-0732">Signal</keyword>
<dbReference type="SUPFAM" id="SSF49842">
    <property type="entry name" value="TNF-like"/>
    <property type="match status" value="2"/>
</dbReference>
<gene>
    <name evidence="14" type="ORF">C0J50_18069</name>
</gene>
<evidence type="ECO:0000313" key="15">
    <source>
        <dbReference type="Proteomes" id="UP001205998"/>
    </source>
</evidence>
<comment type="caution">
    <text evidence="14">The sequence shown here is derived from an EMBL/GenBank/DDBJ whole genome shotgun (WGS) entry which is preliminary data.</text>
</comment>
<evidence type="ECO:0000256" key="10">
    <source>
        <dbReference type="ARBA" id="ARBA00023278"/>
    </source>
</evidence>
<dbReference type="SMART" id="SM00110">
    <property type="entry name" value="C1Q"/>
    <property type="match status" value="2"/>
</dbReference>
<dbReference type="PANTHER" id="PTHR15427:SF26">
    <property type="entry name" value="COMPLEMENT C1Q SUBCOMPONENT SUBUNIT A"/>
    <property type="match status" value="1"/>
</dbReference>
<evidence type="ECO:0000256" key="8">
    <source>
        <dbReference type="ARBA" id="ARBA00023157"/>
    </source>
</evidence>
<proteinExistence type="predicted"/>
<keyword evidence="2" id="KW-0964">Secreted</keyword>
<keyword evidence="15" id="KW-1185">Reference proteome</keyword>
<dbReference type="InterPro" id="IPR008983">
    <property type="entry name" value="Tumour_necrosis_fac-like_dom"/>
</dbReference>
<keyword evidence="8" id="KW-1015">Disulfide bond</keyword>
<keyword evidence="6" id="KW-0391">Immunity</keyword>
<dbReference type="PANTHER" id="PTHR15427">
    <property type="entry name" value="EMILIN ELASTIN MICROFIBRIL INTERFACE-LOCATED PROTEIN ELASTIN MICROFIBRIL INTERFACER"/>
    <property type="match status" value="1"/>
</dbReference>
<keyword evidence="3" id="KW-0272">Extracellular matrix</keyword>
<evidence type="ECO:0000256" key="2">
    <source>
        <dbReference type="ARBA" id="ARBA00022525"/>
    </source>
</evidence>
<feature type="region of interest" description="Disordered" evidence="11">
    <location>
        <begin position="33"/>
        <end position="54"/>
    </location>
</feature>
<dbReference type="AlphaFoldDB" id="A0AAD5FNK0"/>
<evidence type="ECO:0000256" key="11">
    <source>
        <dbReference type="SAM" id="MobiDB-lite"/>
    </source>
</evidence>
<feature type="domain" description="C1q" evidence="13">
    <location>
        <begin position="325"/>
        <end position="456"/>
    </location>
</feature>
<keyword evidence="10" id="KW-0379">Hydroxylation</keyword>
<feature type="chain" id="PRO_5042186785" evidence="12">
    <location>
        <begin position="23"/>
        <end position="456"/>
    </location>
</feature>
<organism evidence="14 15">
    <name type="scientific">Silurus asotus</name>
    <name type="common">Amur catfish</name>
    <name type="synonym">Parasilurus asotus</name>
    <dbReference type="NCBI Taxonomy" id="30991"/>
    <lineage>
        <taxon>Eukaryota</taxon>
        <taxon>Metazoa</taxon>
        <taxon>Chordata</taxon>
        <taxon>Craniata</taxon>
        <taxon>Vertebrata</taxon>
        <taxon>Euteleostomi</taxon>
        <taxon>Actinopterygii</taxon>
        <taxon>Neopterygii</taxon>
        <taxon>Teleostei</taxon>
        <taxon>Ostariophysi</taxon>
        <taxon>Siluriformes</taxon>
        <taxon>Siluridae</taxon>
        <taxon>Silurus</taxon>
    </lineage>
</organism>
<dbReference type="PRINTS" id="PR00007">
    <property type="entry name" value="COMPLEMNTC1Q"/>
</dbReference>
<keyword evidence="4" id="KW-0399">Innate immunity</keyword>
<feature type="compositionally biased region" description="Gly residues" evidence="11">
    <location>
        <begin position="301"/>
        <end position="310"/>
    </location>
</feature>
<comment type="subcellular location">
    <subcellularLocation>
        <location evidence="1">Secreted</location>
        <location evidence="1">Extracellular space</location>
        <location evidence="1">Extracellular matrix</location>
    </subcellularLocation>
</comment>
<feature type="domain" description="C1q" evidence="13">
    <location>
        <begin position="111"/>
        <end position="260"/>
    </location>
</feature>
<evidence type="ECO:0000256" key="12">
    <source>
        <dbReference type="SAM" id="SignalP"/>
    </source>
</evidence>
<dbReference type="Proteomes" id="UP001205998">
    <property type="component" value="Unassembled WGS sequence"/>
</dbReference>
<evidence type="ECO:0000256" key="7">
    <source>
        <dbReference type="ARBA" id="ARBA00022875"/>
    </source>
</evidence>
<dbReference type="EMBL" id="MU551617">
    <property type="protein sequence ID" value="KAI5622468.1"/>
    <property type="molecule type" value="Genomic_DNA"/>
</dbReference>
<evidence type="ECO:0000256" key="3">
    <source>
        <dbReference type="ARBA" id="ARBA00022530"/>
    </source>
</evidence>
<evidence type="ECO:0000256" key="5">
    <source>
        <dbReference type="ARBA" id="ARBA00022737"/>
    </source>
</evidence>
<protein>
    <submittedName>
        <fullName evidence="14">Complement C1q subcomponent subunit A</fullName>
    </submittedName>
</protein>
<evidence type="ECO:0000259" key="13">
    <source>
        <dbReference type="PROSITE" id="PS50871"/>
    </source>
</evidence>
<sequence>MQLSVHLFAVVWVAALLSVILCQDKCRVQDGKAGEAGISGRDGSPGQKGEKGEPGLQVQMSMQELTAFKGDKGEDGPIGDIGPKGLPGVLGPEGPIGPTGNQGSSIDSEVSNTNKAAFTVIRKKDEYPRYNSPLIFTEQLINLNSDFNIQTGYFTCKIPGMYYFVFHFVSDGDLCVKLMSDNSARVTLTFCDFNKRTTSVSQVMSGGFVIELAKGNKVSLSVYAILPVSVLLWVVTPSVSDKCDGYNGYPGVPGIPGTHGKNGNNGLKGGKGDPGEDTHPLKGAKGELGAVGRPGRPGLKGNQGGPGATGKKGAKGSKGAFQSISDVTPFFFSNKKRANSRTSLVQHKILDFEEQVFTEKAGLNLNEGLFTAIKRGVYYFAYHVSAGNNACLCIKKNNVVVISFCDFSDGVQLTSGSVVQDLQVGDTVGVYGCTRGSQLMTSNADSTFTGFLLFPS</sequence>
<evidence type="ECO:0000256" key="9">
    <source>
        <dbReference type="ARBA" id="ARBA00023180"/>
    </source>
</evidence>
<evidence type="ECO:0000256" key="4">
    <source>
        <dbReference type="ARBA" id="ARBA00022588"/>
    </source>
</evidence>
<feature type="signal peptide" evidence="12">
    <location>
        <begin position="1"/>
        <end position="22"/>
    </location>
</feature>
<keyword evidence="9" id="KW-0325">Glycoprotein</keyword>
<evidence type="ECO:0000313" key="14">
    <source>
        <dbReference type="EMBL" id="KAI5622468.1"/>
    </source>
</evidence>
<dbReference type="GO" id="GO:0045087">
    <property type="term" value="P:innate immune response"/>
    <property type="evidence" value="ECO:0007669"/>
    <property type="project" value="UniProtKB-KW"/>
</dbReference>
<dbReference type="PROSITE" id="PS50871">
    <property type="entry name" value="C1Q"/>
    <property type="match status" value="2"/>
</dbReference>
<keyword evidence="7" id="KW-0180">Complement pathway</keyword>
<dbReference type="Gene3D" id="2.60.120.40">
    <property type="match status" value="2"/>
</dbReference>
<dbReference type="InterPro" id="IPR050392">
    <property type="entry name" value="Collagen/C1q_domain"/>
</dbReference>
<dbReference type="GO" id="GO:0006958">
    <property type="term" value="P:complement activation, classical pathway"/>
    <property type="evidence" value="ECO:0007669"/>
    <property type="project" value="UniProtKB-KW"/>
</dbReference>
<keyword evidence="5" id="KW-0677">Repeat</keyword>
<reference evidence="14" key="1">
    <citation type="submission" date="2018-07" db="EMBL/GenBank/DDBJ databases">
        <title>Comparative genomics of catfishes provides insights into carnivory and benthic adaptation.</title>
        <authorList>
            <person name="Zhang Y."/>
            <person name="Wang D."/>
            <person name="Peng Z."/>
            <person name="Zheng S."/>
            <person name="Shao F."/>
            <person name="Tao W."/>
        </authorList>
    </citation>
    <scope>NUCLEOTIDE SEQUENCE</scope>
    <source>
        <strain evidence="14">Chongqing</strain>
    </source>
</reference>
<dbReference type="InterPro" id="IPR001073">
    <property type="entry name" value="C1q_dom"/>
</dbReference>
<feature type="region of interest" description="Disordered" evidence="11">
    <location>
        <begin position="256"/>
        <end position="318"/>
    </location>
</feature>
<dbReference type="GO" id="GO:0005581">
    <property type="term" value="C:collagen trimer"/>
    <property type="evidence" value="ECO:0007669"/>
    <property type="project" value="UniProtKB-KW"/>
</dbReference>
<accession>A0AAD5FNK0</accession>
<evidence type="ECO:0000256" key="6">
    <source>
        <dbReference type="ARBA" id="ARBA00022859"/>
    </source>
</evidence>
<dbReference type="Pfam" id="PF00386">
    <property type="entry name" value="C1q"/>
    <property type="match status" value="2"/>
</dbReference>
<name>A0AAD5FNK0_SILAS</name>
<feature type="compositionally biased region" description="Basic and acidic residues" evidence="11">
    <location>
        <begin position="270"/>
        <end position="280"/>
    </location>
</feature>